<dbReference type="OrthoDB" id="9988262at2"/>
<dbReference type="EMBL" id="SJPL01000002">
    <property type="protein sequence ID" value="TWT65629.1"/>
    <property type="molecule type" value="Genomic_DNA"/>
</dbReference>
<protein>
    <recommendedName>
        <fullName evidence="4">Transcriptional regulator NrdR</fullName>
    </recommendedName>
</protein>
<evidence type="ECO:0000313" key="2">
    <source>
        <dbReference type="EMBL" id="TWT65629.1"/>
    </source>
</evidence>
<evidence type="ECO:0000256" key="1">
    <source>
        <dbReference type="SAM" id="MobiDB-lite"/>
    </source>
</evidence>
<organism evidence="2 3">
    <name type="scientific">Crateriforma conspicua</name>
    <dbReference type="NCBI Taxonomy" id="2527996"/>
    <lineage>
        <taxon>Bacteria</taxon>
        <taxon>Pseudomonadati</taxon>
        <taxon>Planctomycetota</taxon>
        <taxon>Planctomycetia</taxon>
        <taxon>Planctomycetales</taxon>
        <taxon>Planctomycetaceae</taxon>
        <taxon>Crateriforma</taxon>
    </lineage>
</organism>
<evidence type="ECO:0000313" key="3">
    <source>
        <dbReference type="Proteomes" id="UP000317238"/>
    </source>
</evidence>
<proteinExistence type="predicted"/>
<reference evidence="2 3" key="1">
    <citation type="submission" date="2019-02" db="EMBL/GenBank/DDBJ databases">
        <title>Deep-cultivation of Planctomycetes and their phenomic and genomic characterization uncovers novel biology.</title>
        <authorList>
            <person name="Wiegand S."/>
            <person name="Jogler M."/>
            <person name="Boedeker C."/>
            <person name="Pinto D."/>
            <person name="Vollmers J."/>
            <person name="Rivas-Marin E."/>
            <person name="Kohn T."/>
            <person name="Peeters S.H."/>
            <person name="Heuer A."/>
            <person name="Rast P."/>
            <person name="Oberbeckmann S."/>
            <person name="Bunk B."/>
            <person name="Jeske O."/>
            <person name="Meyerdierks A."/>
            <person name="Storesund J.E."/>
            <person name="Kallscheuer N."/>
            <person name="Luecker S."/>
            <person name="Lage O.M."/>
            <person name="Pohl T."/>
            <person name="Merkel B.J."/>
            <person name="Hornburger P."/>
            <person name="Mueller R.-W."/>
            <person name="Bruemmer F."/>
            <person name="Labrenz M."/>
            <person name="Spormann A.M."/>
            <person name="Op Den Camp H."/>
            <person name="Overmann J."/>
            <person name="Amann R."/>
            <person name="Jetten M.S.M."/>
            <person name="Mascher T."/>
            <person name="Medema M.H."/>
            <person name="Devos D.P."/>
            <person name="Kaster A.-K."/>
            <person name="Ovreas L."/>
            <person name="Rohde M."/>
            <person name="Galperin M.Y."/>
            <person name="Jogler C."/>
        </authorList>
    </citation>
    <scope>NUCLEOTIDE SEQUENCE [LARGE SCALE GENOMIC DNA]</scope>
    <source>
        <strain evidence="2 3">Pan14r</strain>
    </source>
</reference>
<feature type="region of interest" description="Disordered" evidence="1">
    <location>
        <begin position="1"/>
        <end position="30"/>
    </location>
</feature>
<dbReference type="AlphaFoldDB" id="A0A5C5XSQ8"/>
<sequence>MMRHEPDTIDTETTDHDEGTSNARRSGTPKGFACPRCGCHHFVLLYVRQHVNRTVRRRECRHCGRKVTTTERITSE</sequence>
<name>A0A5C5XSQ8_9PLAN</name>
<evidence type="ECO:0008006" key="4">
    <source>
        <dbReference type="Google" id="ProtNLM"/>
    </source>
</evidence>
<feature type="compositionally biased region" description="Basic and acidic residues" evidence="1">
    <location>
        <begin position="1"/>
        <end position="19"/>
    </location>
</feature>
<accession>A0A5C5XSQ8</accession>
<dbReference type="RefSeq" id="WP_145304374.1">
    <property type="nucleotide sequence ID" value="NZ_CP036319.1"/>
</dbReference>
<dbReference type="Proteomes" id="UP000317238">
    <property type="component" value="Unassembled WGS sequence"/>
</dbReference>
<comment type="caution">
    <text evidence="2">The sequence shown here is derived from an EMBL/GenBank/DDBJ whole genome shotgun (WGS) entry which is preliminary data.</text>
</comment>
<keyword evidence="3" id="KW-1185">Reference proteome</keyword>
<gene>
    <name evidence="2" type="ORF">Pan14r_51760</name>
</gene>